<dbReference type="InterPro" id="IPR009045">
    <property type="entry name" value="Zn_M74/Hedgehog-like"/>
</dbReference>
<accession>A0A0C1YEF4</accession>
<organism evidence="2">
    <name type="scientific">Lyngbya confervoides BDU141951</name>
    <dbReference type="NCBI Taxonomy" id="1574623"/>
    <lineage>
        <taxon>Bacteria</taxon>
        <taxon>Bacillati</taxon>
        <taxon>Cyanobacteriota</taxon>
        <taxon>Cyanophyceae</taxon>
        <taxon>Oscillatoriophycideae</taxon>
        <taxon>Oscillatoriales</taxon>
        <taxon>Microcoleaceae</taxon>
        <taxon>Lyngbya</taxon>
    </lineage>
</organism>
<reference evidence="2" key="1">
    <citation type="submission" date="2014-11" db="EMBL/GenBank/DDBJ databases">
        <authorList>
            <person name="Malar M.C."/>
            <person name="Sen D."/>
            <person name="Tripathy S."/>
        </authorList>
    </citation>
    <scope>NUCLEOTIDE SEQUENCE</scope>
    <source>
        <strain evidence="2">BDU141951</strain>
    </source>
</reference>
<evidence type="ECO:0000259" key="1">
    <source>
        <dbReference type="Pfam" id="PF08291"/>
    </source>
</evidence>
<proteinExistence type="predicted"/>
<protein>
    <submittedName>
        <fullName evidence="2">Peptidase M15A</fullName>
    </submittedName>
</protein>
<dbReference type="Pfam" id="PF08291">
    <property type="entry name" value="Peptidase_M15_3"/>
    <property type="match status" value="1"/>
</dbReference>
<gene>
    <name evidence="2" type="ORF">QQ91_007070</name>
</gene>
<comment type="caution">
    <text evidence="2">The sequence shown here is derived from an EMBL/GenBank/DDBJ whole genome shotgun (WGS) entry which is preliminary data.</text>
</comment>
<evidence type="ECO:0000313" key="2">
    <source>
        <dbReference type="EMBL" id="NEV66875.1"/>
    </source>
</evidence>
<reference evidence="2" key="3">
    <citation type="submission" date="2020-02" db="EMBL/GenBank/DDBJ databases">
        <authorList>
            <person name="Sarangi A.N."/>
            <person name="Ghosh S."/>
            <person name="Mukherjee M."/>
            <person name="Tripathy S."/>
        </authorList>
    </citation>
    <scope>NUCLEOTIDE SEQUENCE</scope>
    <source>
        <strain evidence="2">BDU141951</strain>
    </source>
</reference>
<feature type="domain" description="Peptidase M15A C-terminal" evidence="1">
    <location>
        <begin position="452"/>
        <end position="534"/>
    </location>
</feature>
<sequence>MAQRSPDQRNDYYLIEAARAGIHKPILAALYATQRKPPLVDGETGLGIAPANRIPPDQVNTFPEQVQYAANTIRSLTSHLTATGWQGKDLWDMAAGRYTDRFLQAIAEGYNPPPNDAAAAHLEPVDARELRQAYLADLKTDFSAATLPQNLANLDTVLIAFVERIPNNYSRLTFQREALLETVRMWRKLDTQAAAIAALGFDESPDQVDEAKLDQALLQFIAQADRYFSGYPNQREALIRLVQIWRELDSREEAIQSLSAEDPFAHESNPEILDPALVAFVQRLPANYRGQGDQRFALTEGYRMWHGLDSRPTVLRQLGIDPQTLVNQAGNATAIAQVAQQLDRALLDFWLTVPTIYTGAANQREALIRLVTIWRRLDGRIPAIQSLFNDLRRMERARRDALEAMPAPMPAPPPRRPTRWTPDNLQLAAAIVPGGSFTWAEATRGGARMPPDQATVDAMIRIAQLAQEARDRIGRPFIITSWYRPPAINAQAGGASMSRHIVGDAIDFYCDGLTGRQLYWALDPWWPGGLGRYTRFPYLCHLDARGYRARWLH</sequence>
<dbReference type="SUPFAM" id="SSF55166">
    <property type="entry name" value="Hedgehog/DD-peptidase"/>
    <property type="match status" value="1"/>
</dbReference>
<dbReference type="InterPro" id="IPR013230">
    <property type="entry name" value="Peptidase_M15A_C"/>
</dbReference>
<reference evidence="2" key="2">
    <citation type="journal article" date="2015" name="Genome Announc.">
        <title>Draft Genome Sequence of Filamentous Marine Cyanobacterium Lyngbya confervoides Strain BDU141951.</title>
        <authorList>
            <person name="Chandrababunaidu M.M."/>
            <person name="Sen D."/>
            <person name="Tripathy S."/>
        </authorList>
    </citation>
    <scope>NUCLEOTIDE SEQUENCE</scope>
    <source>
        <strain evidence="2">BDU141951</strain>
    </source>
</reference>
<dbReference type="Gene3D" id="3.30.1380.10">
    <property type="match status" value="1"/>
</dbReference>
<dbReference type="EMBL" id="JTHE02000003">
    <property type="protein sequence ID" value="NEV66875.1"/>
    <property type="molecule type" value="Genomic_DNA"/>
</dbReference>
<dbReference type="AlphaFoldDB" id="A0A0C1YEF4"/>
<name>A0A0C1YEF4_9CYAN</name>